<keyword evidence="3" id="KW-1185">Reference proteome</keyword>
<evidence type="ECO:0000256" key="1">
    <source>
        <dbReference type="SAM" id="MobiDB-lite"/>
    </source>
</evidence>
<feature type="compositionally biased region" description="Basic and acidic residues" evidence="1">
    <location>
        <begin position="225"/>
        <end position="234"/>
    </location>
</feature>
<sequence length="412" mass="47687">MYGEGGRDKIRDKWASASNKNTDFSVLKRVKLVTDGESEDLPDEIEMKYVRVTKDGAVVDVPVCQNAFMGFHDITRGHLRTIQASLKNGQTSPRDSRGKHQNRPEFVPDEIELLITDHISSFKPQQSHYSIRDNPQKSYLPKTLTILLIYVIAMSKLKTFLEFCKNGRRSRREEEEEEEHKKNAATKNNERDSEFSDEECEHSEHESESELEVDEDAQRSVEIPGCEHSEHESESELGEDEDAQRSVEIPGCEHSEHESESELGEDDAQSLKRLCTEHCSELEIPGFEHSEHESESELGKMKMHRALLKFQVLNTVNMNLSQKMKMMKFGYEQSGMFITEELKVPGFEHSEHESESELEEMNVQSGMLKFQVMNTVNMNLNHNWRKLKVHRALLKFQVLNTVNMNLSQNWRR</sequence>
<name>A0ABQ8T797_PERAM</name>
<feature type="region of interest" description="Disordered" evidence="1">
    <location>
        <begin position="168"/>
        <end position="247"/>
    </location>
</feature>
<evidence type="ECO:0000313" key="3">
    <source>
        <dbReference type="Proteomes" id="UP001148838"/>
    </source>
</evidence>
<proteinExistence type="predicted"/>
<reference evidence="2 3" key="1">
    <citation type="journal article" date="2022" name="Allergy">
        <title>Genome assembly and annotation of Periplaneta americana reveal a comprehensive cockroach allergen profile.</title>
        <authorList>
            <person name="Wang L."/>
            <person name="Xiong Q."/>
            <person name="Saelim N."/>
            <person name="Wang L."/>
            <person name="Nong W."/>
            <person name="Wan A.T."/>
            <person name="Shi M."/>
            <person name="Liu X."/>
            <person name="Cao Q."/>
            <person name="Hui J.H.L."/>
            <person name="Sookrung N."/>
            <person name="Leung T.F."/>
            <person name="Tungtrongchitr A."/>
            <person name="Tsui S.K.W."/>
        </authorList>
    </citation>
    <scope>NUCLEOTIDE SEQUENCE [LARGE SCALE GENOMIC DNA]</scope>
    <source>
        <strain evidence="2">PWHHKU_190912</strain>
    </source>
</reference>
<gene>
    <name evidence="2" type="ORF">ANN_03964</name>
</gene>
<comment type="caution">
    <text evidence="2">The sequence shown here is derived from an EMBL/GenBank/DDBJ whole genome shotgun (WGS) entry which is preliminary data.</text>
</comment>
<organism evidence="2 3">
    <name type="scientific">Periplaneta americana</name>
    <name type="common">American cockroach</name>
    <name type="synonym">Blatta americana</name>
    <dbReference type="NCBI Taxonomy" id="6978"/>
    <lineage>
        <taxon>Eukaryota</taxon>
        <taxon>Metazoa</taxon>
        <taxon>Ecdysozoa</taxon>
        <taxon>Arthropoda</taxon>
        <taxon>Hexapoda</taxon>
        <taxon>Insecta</taxon>
        <taxon>Pterygota</taxon>
        <taxon>Neoptera</taxon>
        <taxon>Polyneoptera</taxon>
        <taxon>Dictyoptera</taxon>
        <taxon>Blattodea</taxon>
        <taxon>Blattoidea</taxon>
        <taxon>Blattidae</taxon>
        <taxon>Blattinae</taxon>
        <taxon>Periplaneta</taxon>
    </lineage>
</organism>
<accession>A0ABQ8T797</accession>
<dbReference type="Proteomes" id="UP001148838">
    <property type="component" value="Unassembled WGS sequence"/>
</dbReference>
<evidence type="ECO:0000313" key="2">
    <source>
        <dbReference type="EMBL" id="KAJ4442378.1"/>
    </source>
</evidence>
<dbReference type="EMBL" id="JAJSOF020000013">
    <property type="protein sequence ID" value="KAJ4442378.1"/>
    <property type="molecule type" value="Genomic_DNA"/>
</dbReference>
<protein>
    <submittedName>
        <fullName evidence="2">Uncharacterized protein</fullName>
    </submittedName>
</protein>